<name>A0A645JGZ1_9ZZZZ</name>
<evidence type="ECO:0000313" key="2">
    <source>
        <dbReference type="EMBL" id="MPN59624.1"/>
    </source>
</evidence>
<protein>
    <submittedName>
        <fullName evidence="2">Uncharacterized protein</fullName>
    </submittedName>
</protein>
<sequence length="141" mass="15378">MKTVPLAVGSHAGRPFAFFAAVRQIFRGGRLVRRFPVDDRVILFERNAFAHVRDHFVGHQDDRRAVPLGVIERGNGQLVHLADGGGTNADHGMIPVCAPLGLHDVSLRRGSGKPGGRAHAHDARDDDRHFRNGGVSDQLLL</sequence>
<organism evidence="2">
    <name type="scientific">bioreactor metagenome</name>
    <dbReference type="NCBI Taxonomy" id="1076179"/>
    <lineage>
        <taxon>unclassified sequences</taxon>
        <taxon>metagenomes</taxon>
        <taxon>ecological metagenomes</taxon>
    </lineage>
</organism>
<evidence type="ECO:0000256" key="1">
    <source>
        <dbReference type="SAM" id="MobiDB-lite"/>
    </source>
</evidence>
<feature type="region of interest" description="Disordered" evidence="1">
    <location>
        <begin position="109"/>
        <end position="129"/>
    </location>
</feature>
<dbReference type="AlphaFoldDB" id="A0A645JGZ1"/>
<reference evidence="2" key="1">
    <citation type="submission" date="2019-08" db="EMBL/GenBank/DDBJ databases">
        <authorList>
            <person name="Kucharzyk K."/>
            <person name="Murdoch R.W."/>
            <person name="Higgins S."/>
            <person name="Loffler F."/>
        </authorList>
    </citation>
    <scope>NUCLEOTIDE SEQUENCE</scope>
</reference>
<gene>
    <name evidence="2" type="ORF">SDC9_207345</name>
</gene>
<comment type="caution">
    <text evidence="2">The sequence shown here is derived from an EMBL/GenBank/DDBJ whole genome shotgun (WGS) entry which is preliminary data.</text>
</comment>
<dbReference type="EMBL" id="VSSQ01133846">
    <property type="protein sequence ID" value="MPN59624.1"/>
    <property type="molecule type" value="Genomic_DNA"/>
</dbReference>
<feature type="compositionally biased region" description="Basic and acidic residues" evidence="1">
    <location>
        <begin position="119"/>
        <end position="129"/>
    </location>
</feature>
<proteinExistence type="predicted"/>
<accession>A0A645JGZ1</accession>